<dbReference type="EMBL" id="LT899436">
    <property type="protein sequence ID" value="SNR14292.1"/>
    <property type="molecule type" value="Genomic_DNA"/>
</dbReference>
<dbReference type="Pfam" id="PF15902">
    <property type="entry name" value="Sortilin-Vps10"/>
    <property type="match status" value="1"/>
</dbReference>
<dbReference type="InterPro" id="IPR015943">
    <property type="entry name" value="WD40/YVTN_repeat-like_dom_sf"/>
</dbReference>
<feature type="signal peptide" evidence="4">
    <location>
        <begin position="1"/>
        <end position="18"/>
    </location>
</feature>
<organism evidence="7 8">
    <name type="scientific">Tenacibaculum jejuense</name>
    <dbReference type="NCBI Taxonomy" id="584609"/>
    <lineage>
        <taxon>Bacteria</taxon>
        <taxon>Pseudomonadati</taxon>
        <taxon>Bacteroidota</taxon>
        <taxon>Flavobacteriia</taxon>
        <taxon>Flavobacteriales</taxon>
        <taxon>Flavobacteriaceae</taxon>
        <taxon>Tenacibaculum</taxon>
    </lineage>
</organism>
<accession>A0A238U5C0</accession>
<dbReference type="Gene3D" id="2.130.10.10">
    <property type="entry name" value="YVTN repeat-like/Quinoprotein amine dehydrogenase"/>
    <property type="match status" value="3"/>
</dbReference>
<evidence type="ECO:0000259" key="6">
    <source>
        <dbReference type="Pfam" id="PF18962"/>
    </source>
</evidence>
<dbReference type="InterPro" id="IPR031778">
    <property type="entry name" value="Sortilin_N"/>
</dbReference>
<evidence type="ECO:0000256" key="1">
    <source>
        <dbReference type="ARBA" id="ARBA00022729"/>
    </source>
</evidence>
<gene>
    <name evidence="7" type="ORF">TJEJU_0508</name>
</gene>
<dbReference type="SUPFAM" id="SSF69304">
    <property type="entry name" value="Tricorn protease N-terminal domain"/>
    <property type="match status" value="1"/>
</dbReference>
<dbReference type="KEGG" id="tje:TJEJU_0508"/>
<dbReference type="SUPFAM" id="SSF110296">
    <property type="entry name" value="Oligoxyloglucan reducing end-specific cellobiohydrolase"/>
    <property type="match status" value="2"/>
</dbReference>
<evidence type="ECO:0000256" key="4">
    <source>
        <dbReference type="SAM" id="SignalP"/>
    </source>
</evidence>
<dbReference type="GO" id="GO:0010411">
    <property type="term" value="P:xyloglucan metabolic process"/>
    <property type="evidence" value="ECO:0007669"/>
    <property type="project" value="TreeGrafter"/>
</dbReference>
<feature type="compositionally biased region" description="Polar residues" evidence="3">
    <location>
        <begin position="120"/>
        <end position="132"/>
    </location>
</feature>
<dbReference type="OrthoDB" id="9757947at2"/>
<evidence type="ECO:0000256" key="2">
    <source>
        <dbReference type="ARBA" id="ARBA00022737"/>
    </source>
</evidence>
<evidence type="ECO:0000313" key="7">
    <source>
        <dbReference type="EMBL" id="SNR14292.1"/>
    </source>
</evidence>
<dbReference type="RefSeq" id="WP_095069154.1">
    <property type="nucleotide sequence ID" value="NZ_LT899436.1"/>
</dbReference>
<feature type="chain" id="PRO_5013371398" description="Secretion system C-terminal sorting domain-containing protein" evidence="4">
    <location>
        <begin position="19"/>
        <end position="854"/>
    </location>
</feature>
<keyword evidence="1 4" id="KW-0732">Signal</keyword>
<name>A0A238U5C0_9FLAO</name>
<dbReference type="NCBIfam" id="TIGR04183">
    <property type="entry name" value="Por_Secre_tail"/>
    <property type="match status" value="1"/>
</dbReference>
<evidence type="ECO:0000313" key="8">
    <source>
        <dbReference type="Proteomes" id="UP000215214"/>
    </source>
</evidence>
<sequence length="854" mass="94567">MKKVYFLVLLSFSVVCYSQTLSNAPWNNNALKNKSEKETLENISLRAENYFKTIDKFKKGSGYKPFKRWEYHWSYYLKPDGTISSSQDLWNAWEEKKVLSRSSVSNRTNTSNWTPLGPFDNTNTYNATPQKRTGQGRINTIAVDPNNPNTYYIGAPAGGIWKSTDAGTSWIPLTDNLPQIGVSGIAINPSNSNVIYIATGDDDADDSFAVGVWKSIDGGATWNKTGDIAGDPSSMNEIYIHPTNNETILVATSVGVIKSTDGGNTWSVKLIQNIVDLKMKPGDPTTWYAVSNSKFFKSTDSGENFSEIDIPSLTNSGRITLDVTPADPNYVYFVSAARNSTFNGVYKSTDSGNTFSKTAETSNIFGDSLQAFFDLAITVSDTDKDTVFVGVLDIWKSNNGGDSFTKINDWRFPDMPTYTHADIHFLRFFDGDFFAGTDGGIYLSTDNGDSFTDLTNTIAISQFYKLSISQQTSDIIAGGLQDNGGFGYDGTNWRNYHGGDGMEGIVDVNNSNVFYGFTQFGGRLTVSQDQGETREIFINMNPRRDDFLFAPNDETGSGDSGGEWVTPLVMNTDGELFAGYRSLYRFDNTSWTKVSNSSGNAFRDDIDLLEIDPNNNDIIYAAEGRTLYRSNNRGGSFIDIFTFPENINSIEINNGDSKIGWVVTNSSVFKADNLSLFIPVFTNITGNLPSENKTVLKHHDESGNNTVYLGTNLGVYFINDDLSEWQTFDNNLPNVQVTDLDISEKDSKLYAATYGRGIFVTNIPKQGVLSISENVLLNSISIFPNPSTSLFNLSRNTTEELDLKIFDLSGKEVFSKKKIIDTNYIIDLTNYTKGIYILNITSEGKSASKKLILN</sequence>
<dbReference type="Pfam" id="PF18962">
    <property type="entry name" value="Por_Secre_tail"/>
    <property type="match status" value="1"/>
</dbReference>
<proteinExistence type="predicted"/>
<evidence type="ECO:0000259" key="5">
    <source>
        <dbReference type="Pfam" id="PF15902"/>
    </source>
</evidence>
<feature type="domain" description="Secretion system C-terminal sorting" evidence="6">
    <location>
        <begin position="782"/>
        <end position="852"/>
    </location>
</feature>
<feature type="domain" description="Sortilin N-terminal" evidence="5">
    <location>
        <begin position="256"/>
        <end position="361"/>
    </location>
</feature>
<dbReference type="CDD" id="cd15482">
    <property type="entry name" value="Sialidase_non-viral"/>
    <property type="match status" value="2"/>
</dbReference>
<keyword evidence="2" id="KW-0677">Repeat</keyword>
<evidence type="ECO:0008006" key="9">
    <source>
        <dbReference type="Google" id="ProtNLM"/>
    </source>
</evidence>
<dbReference type="AlphaFoldDB" id="A0A238U5C0"/>
<evidence type="ECO:0000256" key="3">
    <source>
        <dbReference type="SAM" id="MobiDB-lite"/>
    </source>
</evidence>
<feature type="region of interest" description="Disordered" evidence="3">
    <location>
        <begin position="110"/>
        <end position="132"/>
    </location>
</feature>
<reference evidence="7 8" key="1">
    <citation type="submission" date="2017-07" db="EMBL/GenBank/DDBJ databases">
        <authorList>
            <person name="Sun Z.S."/>
            <person name="Albrecht U."/>
            <person name="Echele G."/>
            <person name="Lee C.C."/>
        </authorList>
    </citation>
    <scope>NUCLEOTIDE SEQUENCE [LARGE SCALE GENOMIC DNA]</scope>
    <source>
        <strain evidence="8">type strain: KCTC 22618</strain>
    </source>
</reference>
<protein>
    <recommendedName>
        <fullName evidence="9">Secretion system C-terminal sorting domain-containing protein</fullName>
    </recommendedName>
</protein>
<dbReference type="InterPro" id="IPR052025">
    <property type="entry name" value="Xyloglucanase_GH74"/>
</dbReference>
<dbReference type="Proteomes" id="UP000215214">
    <property type="component" value="Chromosome TJEJU"/>
</dbReference>
<dbReference type="PANTHER" id="PTHR43739:SF5">
    <property type="entry name" value="EXO-ALPHA-SIALIDASE"/>
    <property type="match status" value="1"/>
</dbReference>
<dbReference type="PANTHER" id="PTHR43739">
    <property type="entry name" value="XYLOGLUCANASE (EUROFUNG)"/>
    <property type="match status" value="1"/>
</dbReference>
<keyword evidence="8" id="KW-1185">Reference proteome</keyword>
<dbReference type="InterPro" id="IPR026444">
    <property type="entry name" value="Secre_tail"/>
</dbReference>